<dbReference type="AlphaFoldDB" id="A0A099I7S2"/>
<dbReference type="EMBL" id="JQIF01000050">
    <property type="protein sequence ID" value="KGJ52918.1"/>
    <property type="molecule type" value="Genomic_DNA"/>
</dbReference>
<feature type="transmembrane region" description="Helical" evidence="1">
    <location>
        <begin position="127"/>
        <end position="148"/>
    </location>
</feature>
<feature type="transmembrane region" description="Helical" evidence="1">
    <location>
        <begin position="39"/>
        <end position="59"/>
    </location>
</feature>
<proteinExistence type="predicted"/>
<keyword evidence="1" id="KW-0472">Membrane</keyword>
<comment type="caution">
    <text evidence="2">The sequence shown here is derived from an EMBL/GenBank/DDBJ whole genome shotgun (WGS) entry which is preliminary data.</text>
</comment>
<reference evidence="2 3" key="1">
    <citation type="submission" date="2014-08" db="EMBL/GenBank/DDBJ databases">
        <title>Clostridium innocuum, an unnegligible vancomycin-resistant pathogen causing extra-intestinal infections.</title>
        <authorList>
            <person name="Feng Y."/>
            <person name="Chiu C.-H."/>
        </authorList>
    </citation>
    <scope>NUCLEOTIDE SEQUENCE [LARGE SCALE GENOMIC DNA]</scope>
    <source>
        <strain evidence="2 3">AN88</strain>
    </source>
</reference>
<name>A0A099I7S2_CLOIN</name>
<feature type="transmembrane region" description="Helical" evidence="1">
    <location>
        <begin position="15"/>
        <end position="33"/>
    </location>
</feature>
<dbReference type="RefSeq" id="WP_044905692.1">
    <property type="nucleotide sequence ID" value="NZ_JQIF01000050.1"/>
</dbReference>
<keyword evidence="1" id="KW-1133">Transmembrane helix</keyword>
<feature type="transmembrane region" description="Helical" evidence="1">
    <location>
        <begin position="66"/>
        <end position="85"/>
    </location>
</feature>
<evidence type="ECO:0000256" key="1">
    <source>
        <dbReference type="SAM" id="Phobius"/>
    </source>
</evidence>
<accession>A0A099I7S2</accession>
<keyword evidence="1" id="KW-0812">Transmembrane</keyword>
<organism evidence="2 3">
    <name type="scientific">Clostridium innocuum</name>
    <dbReference type="NCBI Taxonomy" id="1522"/>
    <lineage>
        <taxon>Bacteria</taxon>
        <taxon>Bacillati</taxon>
        <taxon>Bacillota</taxon>
        <taxon>Clostridia</taxon>
        <taxon>Eubacteriales</taxon>
        <taxon>Clostridiaceae</taxon>
        <taxon>Clostridium</taxon>
    </lineage>
</organism>
<dbReference type="Proteomes" id="UP000030008">
    <property type="component" value="Unassembled WGS sequence"/>
</dbReference>
<feature type="transmembrane region" description="Helical" evidence="1">
    <location>
        <begin position="97"/>
        <end position="115"/>
    </location>
</feature>
<evidence type="ECO:0000313" key="3">
    <source>
        <dbReference type="Proteomes" id="UP000030008"/>
    </source>
</evidence>
<protein>
    <recommendedName>
        <fullName evidence="4">DUF308 domain-containing protein</fullName>
    </recommendedName>
</protein>
<evidence type="ECO:0000313" key="2">
    <source>
        <dbReference type="EMBL" id="KGJ52918.1"/>
    </source>
</evidence>
<evidence type="ECO:0008006" key="4">
    <source>
        <dbReference type="Google" id="ProtNLM"/>
    </source>
</evidence>
<sequence length="187" mass="21375">MLFSIKYVHRLKWNGLYQSLMWSCFGIMFMLLYPVSPDLMTFIGGVMLLFQGVPQLILFLEEDERFLISLLSLIECLLVSFLGVWMLTNPEEVYDTLPAVLAFVTFLHAFSNLIITGRIRHLQYSKWWIAALVTAAKMTATAALAVQFHLHSEFMVVGTGICMLLDAASDIWMWKKLEALIIQDMGI</sequence>
<gene>
    <name evidence="2" type="ORF">CIAN88_12260</name>
</gene>